<dbReference type="SUPFAM" id="SSF89550">
    <property type="entry name" value="PHP domain-like"/>
    <property type="match status" value="1"/>
</dbReference>
<comment type="caution">
    <text evidence="1">The sequence shown here is derived from an EMBL/GenBank/DDBJ whole genome shotgun (WGS) entry which is preliminary data.</text>
</comment>
<dbReference type="Gene3D" id="3.20.20.140">
    <property type="entry name" value="Metal-dependent hydrolases"/>
    <property type="match status" value="1"/>
</dbReference>
<sequence length="397" mass="45589">MTIRHIIGLFLFLSIISCEQEEEANWLKGNLHTHTYWSDGDGFPEMVLDWYKSNDYQFIALSEHNIIARTEKWKKLPKSMIYQQAFEDYLKKYGEDWVEYKEDSTGISVKLKTETEYKPLFEEDGKFAIITAQEITDGYGGKPLHMNATNVQELIQPRHGNSVAETMQNNIDAVLEQREATGEPIMPHINHPNFGWAVTVEDMKSLRGERFFEVFNGHPQVHNYGDSTRMGMEEMWDQINIAYLNRNQPLMYGIATDDSHNYHLFGGQYSNSGRGWVMVNSKSLDAKSIIETMEAGNFYASTGVTLASLEQDENEIELEVKAEAGVSYTIEFIGVRKGSDKSEVFETVNGTKASFELTKEMLFVRARVRSSKIKENPFQEGDYEMAWSQPISDRHKD</sequence>
<reference evidence="1 2" key="1">
    <citation type="submission" date="2016-01" db="EMBL/GenBank/DDBJ databases">
        <title>Genome sequencing of Roseivirga echinicomitans KMM 6058.</title>
        <authorList>
            <person name="Selvaratnam C."/>
            <person name="Thevarajoo S."/>
            <person name="Goh K.M."/>
            <person name="Ee R."/>
            <person name="Chan K.-G."/>
            <person name="Chong C.S."/>
        </authorList>
    </citation>
    <scope>NUCLEOTIDE SEQUENCE [LARGE SCALE GENOMIC DNA]</scope>
    <source>
        <strain evidence="1 2">KMM 6058</strain>
    </source>
</reference>
<gene>
    <name evidence="1" type="ORF">AWN68_07270</name>
</gene>
<dbReference type="STRING" id="296218.AWN68_07270"/>
<dbReference type="InterPro" id="IPR016195">
    <property type="entry name" value="Pol/histidinol_Pase-like"/>
</dbReference>
<proteinExistence type="predicted"/>
<dbReference type="AlphaFoldDB" id="A0A150X9Y7"/>
<organism evidence="1 2">
    <name type="scientific">Roseivirga echinicomitans</name>
    <dbReference type="NCBI Taxonomy" id="296218"/>
    <lineage>
        <taxon>Bacteria</taxon>
        <taxon>Pseudomonadati</taxon>
        <taxon>Bacteroidota</taxon>
        <taxon>Cytophagia</taxon>
        <taxon>Cytophagales</taxon>
        <taxon>Roseivirgaceae</taxon>
        <taxon>Roseivirga</taxon>
    </lineage>
</organism>
<dbReference type="GO" id="GO:0004534">
    <property type="term" value="F:5'-3' RNA exonuclease activity"/>
    <property type="evidence" value="ECO:0007669"/>
    <property type="project" value="TreeGrafter"/>
</dbReference>
<dbReference type="PANTHER" id="PTHR42924">
    <property type="entry name" value="EXONUCLEASE"/>
    <property type="match status" value="1"/>
</dbReference>
<dbReference type="InterPro" id="IPR052018">
    <property type="entry name" value="PHP_domain"/>
</dbReference>
<dbReference type="Proteomes" id="UP000075615">
    <property type="component" value="Unassembled WGS sequence"/>
</dbReference>
<dbReference type="PROSITE" id="PS51257">
    <property type="entry name" value="PROKAR_LIPOPROTEIN"/>
    <property type="match status" value="1"/>
</dbReference>
<dbReference type="EMBL" id="LRDB01000034">
    <property type="protein sequence ID" value="KYG75549.1"/>
    <property type="molecule type" value="Genomic_DNA"/>
</dbReference>
<evidence type="ECO:0000313" key="1">
    <source>
        <dbReference type="EMBL" id="KYG75549.1"/>
    </source>
</evidence>
<dbReference type="RefSeq" id="WP_068416547.1">
    <property type="nucleotide sequence ID" value="NZ_LRDB01000034.1"/>
</dbReference>
<evidence type="ECO:0000313" key="2">
    <source>
        <dbReference type="Proteomes" id="UP000075615"/>
    </source>
</evidence>
<keyword evidence="2" id="KW-1185">Reference proteome</keyword>
<dbReference type="PANTHER" id="PTHR42924:SF11">
    <property type="entry name" value="POLYMERASE_HISTIDINOL PHOSPHATASE N-TERMINAL DOMAIN-CONTAINING PROTEIN"/>
    <property type="match status" value="1"/>
</dbReference>
<accession>A0A150X9Y7</accession>
<protein>
    <submittedName>
        <fullName evidence="1">Histidinol-phosphatase</fullName>
    </submittedName>
</protein>
<name>A0A150X9Y7_9BACT</name>
<dbReference type="GO" id="GO:0035312">
    <property type="term" value="F:5'-3' DNA exonuclease activity"/>
    <property type="evidence" value="ECO:0007669"/>
    <property type="project" value="TreeGrafter"/>
</dbReference>